<dbReference type="SUPFAM" id="SSF55874">
    <property type="entry name" value="ATPase domain of HSP90 chaperone/DNA topoisomerase II/histidine kinase"/>
    <property type="match status" value="1"/>
</dbReference>
<dbReference type="Gene3D" id="3.40.50.2300">
    <property type="match status" value="1"/>
</dbReference>
<dbReference type="CDD" id="cd16922">
    <property type="entry name" value="HATPase_EvgS-ArcB-TorS-like"/>
    <property type="match status" value="1"/>
</dbReference>
<evidence type="ECO:0000256" key="7">
    <source>
        <dbReference type="PROSITE-ProRule" id="PRU00169"/>
    </source>
</evidence>
<reference evidence="11 12" key="1">
    <citation type="submission" date="2018-12" db="EMBL/GenBank/DDBJ databases">
        <authorList>
            <consortium name="Pathogen Informatics"/>
        </authorList>
    </citation>
    <scope>NUCLEOTIDE SEQUENCE [LARGE SCALE GENOMIC DNA]</scope>
    <source>
        <strain evidence="11 12">NCTC13193</strain>
    </source>
</reference>
<evidence type="ECO:0000313" key="11">
    <source>
        <dbReference type="EMBL" id="VEI77071.1"/>
    </source>
</evidence>
<dbReference type="Pfam" id="PF00072">
    <property type="entry name" value="Response_reg"/>
    <property type="match status" value="1"/>
</dbReference>
<sequence length="595" mass="66634">MKLVRFKDSGRLAIPAIFAALFLLASTVTLYYYSATLSKKGLYAVAGTQENYSWSIAKFAIKLAEFETLVEQQKSTNQVDIDNLRLRFDILYSRYSVLARPSESTLPLYHEPGYPELVERMRNEITQLDQLVNSPQVDLGLISQAMQQIKPSAIMMANLADHAEVKQRTGAYEDFIEKRHIIFYGLVIIMFSVIALIAITLIVIRQQRQTISQQSKAIRAEQKAIRTKNAFLGAIGHELRTSLQSIMSAIDVLTNTRVSHEHKDTFHRLETAAEQIESQMKDLTDYARLDSGMMELRIVPFNAQQVIDETTDEIAMLTHKPGVKLVREVEFTHAQVYSDPQRLRQIVVNLLTNAFKYTESGTITLHSCLRSQPAGSSLIIEVTDTGIGIDNALLPQIFEPFTQLDQSNTRQYSGVGMGLAIVHGLVELLDGTITVYSEVGEGSTFIVSIPVEISEEQLPEQSPRPAATLLKKEQQILVVDDNPAAGMAFIALLDKLGYQYELCDSSERALQKLLRRPYDALLLDLQMPGIDGVAVAQQLRDQRGPNRNIPIIGISAYTPELLPSEQRAMFDDYLMKPVRMEALSTSLTSLFVTTD</sequence>
<evidence type="ECO:0000256" key="6">
    <source>
        <dbReference type="ARBA" id="ARBA00023012"/>
    </source>
</evidence>
<dbReference type="AlphaFoldDB" id="A0A3S4Z778"/>
<dbReference type="InterPro" id="IPR004358">
    <property type="entry name" value="Sig_transdc_His_kin-like_C"/>
</dbReference>
<dbReference type="Pfam" id="PF02518">
    <property type="entry name" value="HATPase_c"/>
    <property type="match status" value="1"/>
</dbReference>
<dbReference type="Gene3D" id="1.10.287.130">
    <property type="match status" value="1"/>
</dbReference>
<accession>A0A3S4Z778</accession>
<dbReference type="SMART" id="SM00448">
    <property type="entry name" value="REC"/>
    <property type="match status" value="1"/>
</dbReference>
<dbReference type="InterPro" id="IPR001789">
    <property type="entry name" value="Sig_transdc_resp-reg_receiver"/>
</dbReference>
<evidence type="ECO:0000259" key="10">
    <source>
        <dbReference type="PROSITE" id="PS50110"/>
    </source>
</evidence>
<keyword evidence="3 7" id="KW-0597">Phosphoprotein</keyword>
<keyword evidence="5 11" id="KW-0418">Kinase</keyword>
<evidence type="ECO:0000256" key="5">
    <source>
        <dbReference type="ARBA" id="ARBA00022777"/>
    </source>
</evidence>
<dbReference type="PROSITE" id="PS50110">
    <property type="entry name" value="RESPONSE_REGULATORY"/>
    <property type="match status" value="1"/>
</dbReference>
<dbReference type="EC" id="2.7.13.3" evidence="2"/>
<feature type="transmembrane region" description="Helical" evidence="8">
    <location>
        <begin position="12"/>
        <end position="33"/>
    </location>
</feature>
<keyword evidence="8" id="KW-0812">Transmembrane</keyword>
<evidence type="ECO:0000256" key="2">
    <source>
        <dbReference type="ARBA" id="ARBA00012438"/>
    </source>
</evidence>
<keyword evidence="4 11" id="KW-0808">Transferase</keyword>
<dbReference type="EMBL" id="LR134492">
    <property type="protein sequence ID" value="VEI77071.1"/>
    <property type="molecule type" value="Genomic_DNA"/>
</dbReference>
<keyword evidence="8" id="KW-0472">Membrane</keyword>
<dbReference type="SMART" id="SM00387">
    <property type="entry name" value="HATPase_c"/>
    <property type="match status" value="1"/>
</dbReference>
<feature type="domain" description="Histidine kinase" evidence="9">
    <location>
        <begin position="234"/>
        <end position="453"/>
    </location>
</feature>
<dbReference type="Pfam" id="PF00512">
    <property type="entry name" value="HisKA"/>
    <property type="match status" value="1"/>
</dbReference>
<evidence type="ECO:0000256" key="4">
    <source>
        <dbReference type="ARBA" id="ARBA00022679"/>
    </source>
</evidence>
<dbReference type="PRINTS" id="PR00344">
    <property type="entry name" value="BCTRLSENSOR"/>
</dbReference>
<dbReference type="CDD" id="cd00082">
    <property type="entry name" value="HisKA"/>
    <property type="match status" value="1"/>
</dbReference>
<dbReference type="PANTHER" id="PTHR43047">
    <property type="entry name" value="TWO-COMPONENT HISTIDINE PROTEIN KINASE"/>
    <property type="match status" value="1"/>
</dbReference>
<feature type="domain" description="Response regulatory" evidence="10">
    <location>
        <begin position="475"/>
        <end position="591"/>
    </location>
</feature>
<dbReference type="InterPro" id="IPR005467">
    <property type="entry name" value="His_kinase_dom"/>
</dbReference>
<dbReference type="InterPro" id="IPR036097">
    <property type="entry name" value="HisK_dim/P_sf"/>
</dbReference>
<keyword evidence="8" id="KW-1133">Transmembrane helix</keyword>
<evidence type="ECO:0000313" key="12">
    <source>
        <dbReference type="Proteomes" id="UP000270487"/>
    </source>
</evidence>
<evidence type="ECO:0000256" key="3">
    <source>
        <dbReference type="ARBA" id="ARBA00022553"/>
    </source>
</evidence>
<dbReference type="PANTHER" id="PTHR43047:SF72">
    <property type="entry name" value="OSMOSENSING HISTIDINE PROTEIN KINASE SLN1"/>
    <property type="match status" value="1"/>
</dbReference>
<dbReference type="SUPFAM" id="SSF47384">
    <property type="entry name" value="Homodimeric domain of signal transducing histidine kinase"/>
    <property type="match status" value="1"/>
</dbReference>
<dbReference type="Proteomes" id="UP000270487">
    <property type="component" value="Chromosome"/>
</dbReference>
<dbReference type="GO" id="GO:0009927">
    <property type="term" value="F:histidine phosphotransfer kinase activity"/>
    <property type="evidence" value="ECO:0007669"/>
    <property type="project" value="TreeGrafter"/>
</dbReference>
<dbReference type="InterPro" id="IPR003661">
    <property type="entry name" value="HisK_dim/P_dom"/>
</dbReference>
<evidence type="ECO:0000259" key="9">
    <source>
        <dbReference type="PROSITE" id="PS50109"/>
    </source>
</evidence>
<dbReference type="InterPro" id="IPR003594">
    <property type="entry name" value="HATPase_dom"/>
</dbReference>
<comment type="catalytic activity">
    <reaction evidence="1">
        <text>ATP + protein L-histidine = ADP + protein N-phospho-L-histidine.</text>
        <dbReference type="EC" id="2.7.13.3"/>
    </reaction>
</comment>
<dbReference type="GO" id="GO:0000155">
    <property type="term" value="F:phosphorelay sensor kinase activity"/>
    <property type="evidence" value="ECO:0007669"/>
    <property type="project" value="InterPro"/>
</dbReference>
<feature type="modified residue" description="4-aspartylphosphate" evidence="7">
    <location>
        <position position="524"/>
    </location>
</feature>
<name>A0A3S4Z778_SERFO</name>
<evidence type="ECO:0000256" key="8">
    <source>
        <dbReference type="SAM" id="Phobius"/>
    </source>
</evidence>
<proteinExistence type="predicted"/>
<dbReference type="GO" id="GO:0005886">
    <property type="term" value="C:plasma membrane"/>
    <property type="evidence" value="ECO:0007669"/>
    <property type="project" value="TreeGrafter"/>
</dbReference>
<dbReference type="Gene3D" id="3.30.565.10">
    <property type="entry name" value="Histidine kinase-like ATPase, C-terminal domain"/>
    <property type="match status" value="1"/>
</dbReference>
<gene>
    <name evidence="11" type="primary">luxQ</name>
    <name evidence="11" type="ORF">NCTC13193_05637</name>
</gene>
<protein>
    <recommendedName>
        <fullName evidence="2">histidine kinase</fullName>
        <ecNumber evidence="2">2.7.13.3</ecNumber>
    </recommendedName>
</protein>
<feature type="transmembrane region" description="Helical" evidence="8">
    <location>
        <begin position="181"/>
        <end position="204"/>
    </location>
</feature>
<dbReference type="InterPro" id="IPR011006">
    <property type="entry name" value="CheY-like_superfamily"/>
</dbReference>
<dbReference type="SUPFAM" id="SSF52172">
    <property type="entry name" value="CheY-like"/>
    <property type="match status" value="1"/>
</dbReference>
<dbReference type="InterPro" id="IPR036890">
    <property type="entry name" value="HATPase_C_sf"/>
</dbReference>
<dbReference type="FunFam" id="3.30.565.10:FF:000010">
    <property type="entry name" value="Sensor histidine kinase RcsC"/>
    <property type="match status" value="1"/>
</dbReference>
<organism evidence="11 12">
    <name type="scientific">Serratia fonticola</name>
    <dbReference type="NCBI Taxonomy" id="47917"/>
    <lineage>
        <taxon>Bacteria</taxon>
        <taxon>Pseudomonadati</taxon>
        <taxon>Pseudomonadota</taxon>
        <taxon>Gammaproteobacteria</taxon>
        <taxon>Enterobacterales</taxon>
        <taxon>Yersiniaceae</taxon>
        <taxon>Serratia</taxon>
    </lineage>
</organism>
<dbReference type="RefSeq" id="WP_141133172.1">
    <property type="nucleotide sequence ID" value="NZ_CAMISI010000017.1"/>
</dbReference>
<evidence type="ECO:0000256" key="1">
    <source>
        <dbReference type="ARBA" id="ARBA00000085"/>
    </source>
</evidence>
<dbReference type="PROSITE" id="PS50109">
    <property type="entry name" value="HIS_KIN"/>
    <property type="match status" value="1"/>
</dbReference>
<dbReference type="CDD" id="cd17546">
    <property type="entry name" value="REC_hyHK_CKI1_RcsC-like"/>
    <property type="match status" value="1"/>
</dbReference>
<keyword evidence="6" id="KW-0902">Two-component regulatory system</keyword>
<dbReference type="SMART" id="SM00388">
    <property type="entry name" value="HisKA"/>
    <property type="match status" value="1"/>
</dbReference>